<dbReference type="InterPro" id="IPR030838">
    <property type="entry name" value="Ribosomal_eS1_arc"/>
</dbReference>
<dbReference type="NCBIfam" id="NF003142">
    <property type="entry name" value="PRK04057.1"/>
    <property type="match status" value="1"/>
</dbReference>
<accession>D9Q2H0</accession>
<evidence type="ECO:0000256" key="3">
    <source>
        <dbReference type="HAMAP-Rule" id="MF_00359"/>
    </source>
</evidence>
<dbReference type="InterPro" id="IPR018281">
    <property type="entry name" value="Ribosomal_eS1_CS"/>
</dbReference>
<dbReference type="GO" id="GO:0003735">
    <property type="term" value="F:structural constituent of ribosome"/>
    <property type="evidence" value="ECO:0007669"/>
    <property type="project" value="InterPro"/>
</dbReference>
<dbReference type="RefSeq" id="WP_013267020.1">
    <property type="nucleotide sequence ID" value="NC_014374.1"/>
</dbReference>
<keyword evidence="6" id="KW-1185">Reference proteome</keyword>
<gene>
    <name evidence="3" type="primary">rps3ae</name>
    <name evidence="5" type="ordered locus">ASAC_1103</name>
</gene>
<proteinExistence type="inferred from homology"/>
<dbReference type="PROSITE" id="PS01191">
    <property type="entry name" value="RIBOSOMAL_S3AE"/>
    <property type="match status" value="1"/>
</dbReference>
<protein>
    <recommendedName>
        <fullName evidence="3">Small ribosomal subunit protein eS1</fullName>
    </recommendedName>
</protein>
<dbReference type="eggNOG" id="arCOG04186">
    <property type="taxonomic scope" value="Archaea"/>
</dbReference>
<dbReference type="GO" id="GO:0005840">
    <property type="term" value="C:ribosome"/>
    <property type="evidence" value="ECO:0007669"/>
    <property type="project" value="UniProtKB-KW"/>
</dbReference>
<dbReference type="FunCoup" id="D9Q2H0">
    <property type="interactions" value="145"/>
</dbReference>
<keyword evidence="1 3" id="KW-0689">Ribosomal protein</keyword>
<dbReference type="HAMAP" id="MF_00359">
    <property type="entry name" value="Ribosomal_eS1"/>
    <property type="match status" value="1"/>
</dbReference>
<dbReference type="AlphaFoldDB" id="D9Q2H0"/>
<dbReference type="Pfam" id="PF01015">
    <property type="entry name" value="Ribosomal_S3Ae"/>
    <property type="match status" value="1"/>
</dbReference>
<keyword evidence="2 3" id="KW-0687">Ribonucleoprotein</keyword>
<dbReference type="KEGG" id="asc:ASAC_1103"/>
<dbReference type="SMART" id="SM01397">
    <property type="entry name" value="Ribosomal_S3Ae"/>
    <property type="match status" value="1"/>
</dbReference>
<dbReference type="Proteomes" id="UP000000346">
    <property type="component" value="Chromosome"/>
</dbReference>
<evidence type="ECO:0000256" key="1">
    <source>
        <dbReference type="ARBA" id="ARBA00022980"/>
    </source>
</evidence>
<name>D9Q2H0_ACIS3</name>
<dbReference type="GeneID" id="9499351"/>
<reference evidence="5 6" key="1">
    <citation type="journal article" date="2010" name="Appl. Environ. Microbiol.">
        <title>The genome sequence of the crenarchaeon Acidilobus saccharovorans supports a new order, Acidilobales, and suggests an important ecological role in terrestrial acidic hot springs.</title>
        <authorList>
            <person name="Mardanov A.V."/>
            <person name="Svetlitchnyi V.A."/>
            <person name="Beletsky A.V."/>
            <person name="Prokofeva M.I."/>
            <person name="Bonch-Osmolovskaya E.A."/>
            <person name="Ravin N.V."/>
            <person name="Skryabin K.G."/>
        </authorList>
    </citation>
    <scope>NUCLEOTIDE SEQUENCE [LARGE SCALE GENOMIC DNA]</scope>
    <source>
        <strain evidence="6">DSM 16705 / JCM 18335 / VKM B-2471 / 345-15</strain>
    </source>
</reference>
<evidence type="ECO:0000256" key="4">
    <source>
        <dbReference type="RuleBase" id="RU000668"/>
    </source>
</evidence>
<dbReference type="GO" id="GO:0006412">
    <property type="term" value="P:translation"/>
    <property type="evidence" value="ECO:0007669"/>
    <property type="project" value="UniProtKB-UniRule"/>
</dbReference>
<dbReference type="EMBL" id="CP001742">
    <property type="protein sequence ID" value="ADL19508.1"/>
    <property type="molecule type" value="Genomic_DNA"/>
</dbReference>
<dbReference type="STRING" id="666510.ASAC_1103"/>
<organism evidence="5 6">
    <name type="scientific">Acidilobus saccharovorans (strain DSM 16705 / JCM 18335 / VKM B-2471 / 345-15)</name>
    <dbReference type="NCBI Taxonomy" id="666510"/>
    <lineage>
        <taxon>Archaea</taxon>
        <taxon>Thermoproteota</taxon>
        <taxon>Thermoprotei</taxon>
        <taxon>Acidilobales</taxon>
        <taxon>Acidilobaceae</taxon>
        <taxon>Acidilobus</taxon>
    </lineage>
</organism>
<evidence type="ECO:0000313" key="5">
    <source>
        <dbReference type="EMBL" id="ADL19508.1"/>
    </source>
</evidence>
<dbReference type="GO" id="GO:1990904">
    <property type="term" value="C:ribonucleoprotein complex"/>
    <property type="evidence" value="ECO:0007669"/>
    <property type="project" value="UniProtKB-KW"/>
</dbReference>
<evidence type="ECO:0000256" key="2">
    <source>
        <dbReference type="ARBA" id="ARBA00023274"/>
    </source>
</evidence>
<sequence>MPRPKVATRESWRIKKWYDVVAPESLGGMVIASVPALDPSYLPGRTVEITLYDITGDFTHVNTKLKFQIYGVDGTTAKTFVKGVELMRDYLRSLTRRKSSKIALIHKLTTKDGVTVRVTAVTWTQFRCKSSQKRSIRLLMKEVLESKVPQMTFDDFVKAAVFSDQEGSLAQEITARVRKICSIRKVEIAKVKVLTPPSYATSIAAVPTAQQAVKAGQQSAVVS</sequence>
<dbReference type="InParanoid" id="D9Q2H0"/>
<dbReference type="InterPro" id="IPR001593">
    <property type="entry name" value="Ribosomal_eS1"/>
</dbReference>
<dbReference type="OrthoDB" id="30639at2157"/>
<evidence type="ECO:0000313" key="6">
    <source>
        <dbReference type="Proteomes" id="UP000000346"/>
    </source>
</evidence>
<comment type="similarity">
    <text evidence="3 4">Belongs to the eukaryotic ribosomal protein eS1 family.</text>
</comment>
<dbReference type="HOGENOM" id="CLU_062507_1_0_2"/>